<dbReference type="GO" id="GO:0160149">
    <property type="term" value="F:tRNA pseudouridine(65) synthase activity"/>
    <property type="evidence" value="ECO:0007669"/>
    <property type="project" value="UniProtKB-EC"/>
</dbReference>
<dbReference type="InterPro" id="IPR020103">
    <property type="entry name" value="PsdUridine_synth_cat_dom_sf"/>
</dbReference>
<reference evidence="11 12" key="1">
    <citation type="submission" date="2018-04" db="EMBL/GenBank/DDBJ databases">
        <title>Thalassorhabdus spongiae gen. nov., sp. nov., isolated from a marine sponge in South-West Iceland.</title>
        <authorList>
            <person name="Knobloch S."/>
            <person name="Daussin A."/>
            <person name="Johannsson R."/>
            <person name="Marteinsson V.T."/>
        </authorList>
    </citation>
    <scope>NUCLEOTIDE SEQUENCE [LARGE SCALE GENOMIC DNA]</scope>
    <source>
        <strain evidence="11 12">Hp12</strain>
    </source>
</reference>
<evidence type="ECO:0000256" key="7">
    <source>
        <dbReference type="ARBA" id="ARBA00041803"/>
    </source>
</evidence>
<organism evidence="11 12">
    <name type="scientific">Pelagibaculum spongiae</name>
    <dbReference type="NCBI Taxonomy" id="2080658"/>
    <lineage>
        <taxon>Bacteria</taxon>
        <taxon>Pseudomonadati</taxon>
        <taxon>Pseudomonadota</taxon>
        <taxon>Gammaproteobacteria</taxon>
        <taxon>Oceanospirillales</taxon>
        <taxon>Pelagibaculum</taxon>
    </lineage>
</organism>
<evidence type="ECO:0000256" key="9">
    <source>
        <dbReference type="ARBA" id="ARBA00043049"/>
    </source>
</evidence>
<comment type="catalytic activity">
    <reaction evidence="3">
        <text>uridine(65) in tRNA = pseudouridine(65) in tRNA</text>
        <dbReference type="Rhea" id="RHEA:42536"/>
        <dbReference type="Rhea" id="RHEA-COMP:10103"/>
        <dbReference type="Rhea" id="RHEA-COMP:10104"/>
        <dbReference type="ChEBI" id="CHEBI:65314"/>
        <dbReference type="ChEBI" id="CHEBI:65315"/>
        <dbReference type="EC" id="5.4.99.26"/>
    </reaction>
</comment>
<evidence type="ECO:0000256" key="2">
    <source>
        <dbReference type="ARBA" id="ARBA00023235"/>
    </source>
</evidence>
<evidence type="ECO:0000313" key="11">
    <source>
        <dbReference type="EMBL" id="PVZ70679.1"/>
    </source>
</evidence>
<dbReference type="Pfam" id="PF00849">
    <property type="entry name" value="PseudoU_synth_2"/>
    <property type="match status" value="1"/>
</dbReference>
<evidence type="ECO:0000256" key="8">
    <source>
        <dbReference type="ARBA" id="ARBA00041975"/>
    </source>
</evidence>
<keyword evidence="1" id="KW-0819">tRNA processing</keyword>
<feature type="domain" description="Pseudouridine synthase RsuA/RluA-like" evidence="10">
    <location>
        <begin position="17"/>
        <end position="190"/>
    </location>
</feature>
<sequence>MCQFDQPLEILYQDQYLVAINKPADLLVHRSPIDRHEHQFALQMVRDQIGQYVWPLHRLDKPTSGVLVFGLSAEVASMMGQRFRENATEHQLEKKYLAIVRGWVQQQKLDAADSKGWIEIDHPFADKADSIADKDKSQPAEVKPALSFYRSLAQGTLEAEIDRYPQSRFSLLEIAPKTGRKHQIRRHLKHIAQPIIGDANYGKGNYNRWFAENLAVDRLLLHCQMMAFDHPITGERLEITAGLDERFTKALAGLNIKIPN</sequence>
<dbReference type="EMBL" id="QDDL01000002">
    <property type="protein sequence ID" value="PVZ70679.1"/>
    <property type="molecule type" value="Genomic_DNA"/>
</dbReference>
<evidence type="ECO:0000256" key="1">
    <source>
        <dbReference type="ARBA" id="ARBA00022694"/>
    </source>
</evidence>
<dbReference type="PANTHER" id="PTHR21600">
    <property type="entry name" value="MITOCHONDRIAL RNA PSEUDOURIDINE SYNTHASE"/>
    <property type="match status" value="1"/>
</dbReference>
<dbReference type="Gene3D" id="3.30.2350.10">
    <property type="entry name" value="Pseudouridine synthase"/>
    <property type="match status" value="1"/>
</dbReference>
<dbReference type="GO" id="GO:0000455">
    <property type="term" value="P:enzyme-directed rRNA pseudouridine synthesis"/>
    <property type="evidence" value="ECO:0007669"/>
    <property type="project" value="TreeGrafter"/>
</dbReference>
<dbReference type="SUPFAM" id="SSF55120">
    <property type="entry name" value="Pseudouridine synthase"/>
    <property type="match status" value="1"/>
</dbReference>
<dbReference type="PANTHER" id="PTHR21600:SF56">
    <property type="entry name" value="TRNA PSEUDOURIDINE SYNTHASE C"/>
    <property type="match status" value="1"/>
</dbReference>
<dbReference type="EC" id="5.4.99.26" evidence="5"/>
<evidence type="ECO:0000256" key="6">
    <source>
        <dbReference type="ARBA" id="ARBA00040675"/>
    </source>
</evidence>
<proteinExistence type="predicted"/>
<evidence type="ECO:0000256" key="5">
    <source>
        <dbReference type="ARBA" id="ARBA00038943"/>
    </source>
</evidence>
<evidence type="ECO:0000259" key="10">
    <source>
        <dbReference type="Pfam" id="PF00849"/>
    </source>
</evidence>
<dbReference type="InterPro" id="IPR006224">
    <property type="entry name" value="PsdUridine_synth_RluA-like_CS"/>
</dbReference>
<dbReference type="InterPro" id="IPR050188">
    <property type="entry name" value="RluA_PseudoU_synthase"/>
</dbReference>
<comment type="caution">
    <text evidence="11">The sequence shown here is derived from an EMBL/GenBank/DDBJ whole genome shotgun (WGS) entry which is preliminary data.</text>
</comment>
<dbReference type="Proteomes" id="UP000244906">
    <property type="component" value="Unassembled WGS sequence"/>
</dbReference>
<dbReference type="OrthoDB" id="9807829at2"/>
<accession>A0A2V1H3T8</accession>
<dbReference type="GO" id="GO:0003723">
    <property type="term" value="F:RNA binding"/>
    <property type="evidence" value="ECO:0007669"/>
    <property type="project" value="InterPro"/>
</dbReference>
<name>A0A2V1H3T8_9GAMM</name>
<dbReference type="AlphaFoldDB" id="A0A2V1H3T8"/>
<dbReference type="GO" id="GO:0008033">
    <property type="term" value="P:tRNA processing"/>
    <property type="evidence" value="ECO:0007669"/>
    <property type="project" value="UniProtKB-KW"/>
</dbReference>
<dbReference type="InterPro" id="IPR006145">
    <property type="entry name" value="PsdUridine_synth_RsuA/RluA"/>
</dbReference>
<gene>
    <name evidence="11" type="ORF">DC094_06830</name>
</gene>
<evidence type="ECO:0000256" key="3">
    <source>
        <dbReference type="ARBA" id="ARBA00036607"/>
    </source>
</evidence>
<keyword evidence="12" id="KW-1185">Reference proteome</keyword>
<keyword evidence="2" id="KW-0413">Isomerase</keyword>
<comment type="function">
    <text evidence="4">Responsible for synthesis of pseudouridine from uracil-65 in transfer RNAs.</text>
</comment>
<evidence type="ECO:0000313" key="12">
    <source>
        <dbReference type="Proteomes" id="UP000244906"/>
    </source>
</evidence>
<evidence type="ECO:0000256" key="4">
    <source>
        <dbReference type="ARBA" id="ARBA00037670"/>
    </source>
</evidence>
<protein>
    <recommendedName>
        <fullName evidence="6">tRNA pseudouridine synthase C</fullName>
        <ecNumber evidence="5">5.4.99.26</ecNumber>
    </recommendedName>
    <alternativeName>
        <fullName evidence="8">tRNA pseudouridine(65) synthase</fullName>
    </alternativeName>
    <alternativeName>
        <fullName evidence="9">tRNA pseudouridylate synthase C</fullName>
    </alternativeName>
    <alternativeName>
        <fullName evidence="7">tRNA-uridine isomerase C</fullName>
    </alternativeName>
</protein>
<dbReference type="PROSITE" id="PS01129">
    <property type="entry name" value="PSI_RLU"/>
    <property type="match status" value="1"/>
</dbReference>